<dbReference type="GO" id="GO:0016787">
    <property type="term" value="F:hydrolase activity"/>
    <property type="evidence" value="ECO:0007669"/>
    <property type="project" value="UniProtKB-KW"/>
</dbReference>
<evidence type="ECO:0000256" key="1">
    <source>
        <dbReference type="ARBA" id="ARBA00023295"/>
    </source>
</evidence>
<name>A0ABX8S1I9_NOCIO</name>
<dbReference type="NCBIfam" id="TIGR02009">
    <property type="entry name" value="PGMB-YQAB-SF"/>
    <property type="match status" value="1"/>
</dbReference>
<protein>
    <submittedName>
        <fullName evidence="6">Beta-phosphoglucomutase family hydrolase</fullName>
    </submittedName>
</protein>
<evidence type="ECO:0000259" key="4">
    <source>
        <dbReference type="Pfam" id="PF03633"/>
    </source>
</evidence>
<feature type="domain" description="Glycoside hydrolase family 65 C-terminal" evidence="4">
    <location>
        <begin position="998"/>
        <end position="1060"/>
    </location>
</feature>
<sequence length="1090" mass="119426">MRLDNLPATPGRTADDYGAVIFDMDGVITDTAAVHAAAWKSLFDQVLPELDGAAAPFDVDADYRKWVDGRSREDGVRAFLKARDLELPEGEPDDGPDQLTVAGLSARKQELFATELDRVGVHVFPDARELLERLRSARVPTALVTSSRNSIAVLDAAGITGYFTARVDGNDAVRMGLPGKPDPAMFVEAARRLRVDPIDAVVMEDATAGVQAAAAGGFGLVVGVDHTGTADDTAAQLEAAGADIVVSDLTTLPLTADAHATADGHGQARWCGGATTAGPGGWDLVYDRFDPAQEGTREALCTLGNGYWGTRAAVPGTTADSVHYPGTYLAGIYNRVTSDLHGHPFETEHLVNAPDWAFLTIRPTDGPVLRPGSPEMLSHHQDLDLRAGVLTRSNRYRDSAGRTTRITSRQFQSVTDPHLAALELTVEAEDWTGTITVASAINGQVANRNVVADRGLAHNHLRPGGNAELDCDTVLYEAITNQSGLTIAMAARTRTCATVTDRRFLAENACPGHEFTLELHQGRPVTIDKIAAAATSRDRGLSTAASDVANRIGETPDFAALLEAHVDAWTQLWERFGIRLSDGRSHRLALNLHVFHVLQATVAAGPDIDAGLPARGLHGEAYRGHIFWDELFVYPMLTLRRPALTRAFLLYRYRRLPRARAAARAEGLDGALFPWQSGSDGREETPSTLFNIRNGQWMPDNSHRQRHIGLAIAYSVWQYYEATADLGFLADYGAEILIEVARLFAGLAEHDPVEDRFDIRGVMGPDEYHDGYPDAPGLGLRNNTYTNVLTAWILARAGDVVELLTGRDCDLLWNRLRLRQDEPAHWDRISRRLRIPFHADGIISQFDGYEDLAEFDWDRYRSRYGNIGRLDLILQAEGDTTNRYKLSKQADVLMLFYLFSAEELRDIFDRLGYALPPELIPRTVDYYLARTSHGSTLSRLVHAWVLARTDRALSWRLFTQALDADLADTQGGTTREGVHIGAMAGTADMVLRCYGGVETRHDVLRLHPVLPTELPQASFTLNYRGQPLTITLTHTRVTVRLHPSAAAPIRVRVEDTEKTLSSGQTWDVALASAANRADGRGPRTASATPR</sequence>
<dbReference type="PANTHER" id="PTHR11051">
    <property type="entry name" value="GLYCOSYL HYDROLASE-RELATED"/>
    <property type="match status" value="1"/>
</dbReference>
<dbReference type="Pfam" id="PF03632">
    <property type="entry name" value="Glyco_hydro_65m"/>
    <property type="match status" value="1"/>
</dbReference>
<feature type="region of interest" description="Disordered" evidence="2">
    <location>
        <begin position="1071"/>
        <end position="1090"/>
    </location>
</feature>
<reference evidence="6 7" key="1">
    <citation type="submission" date="2021-07" db="EMBL/GenBank/DDBJ databases">
        <title>Whole Genome Sequence of Nocardia Iowensis.</title>
        <authorList>
            <person name="Lamm A."/>
            <person name="Collins-Fairclough A.M."/>
            <person name="Bunk B."/>
            <person name="Sproer C."/>
        </authorList>
    </citation>
    <scope>NUCLEOTIDE SEQUENCE [LARGE SCALE GENOMIC DNA]</scope>
    <source>
        <strain evidence="6 7">NRRL 5646</strain>
    </source>
</reference>
<dbReference type="NCBIfam" id="TIGR01509">
    <property type="entry name" value="HAD-SF-IA-v3"/>
    <property type="match status" value="1"/>
</dbReference>
<dbReference type="InterPro" id="IPR005195">
    <property type="entry name" value="Glyco_hydro_65_M"/>
</dbReference>
<dbReference type="InterPro" id="IPR005194">
    <property type="entry name" value="Glyco_hydro_65_C"/>
</dbReference>
<dbReference type="InterPro" id="IPR010976">
    <property type="entry name" value="B-phosphoglucomutase_hydrolase"/>
</dbReference>
<dbReference type="SFLD" id="SFLDG01129">
    <property type="entry name" value="C1.5:_HAD__Beta-PGM__Phosphata"/>
    <property type="match status" value="1"/>
</dbReference>
<feature type="domain" description="Glycoside hydrolase family 65 central catalytic" evidence="3">
    <location>
        <begin position="592"/>
        <end position="986"/>
    </location>
</feature>
<dbReference type="EMBL" id="CP078145">
    <property type="protein sequence ID" value="QXN95763.1"/>
    <property type="molecule type" value="Genomic_DNA"/>
</dbReference>
<keyword evidence="6" id="KW-0378">Hydrolase</keyword>
<dbReference type="SFLD" id="SFLDS00003">
    <property type="entry name" value="Haloacid_Dehalogenase"/>
    <property type="match status" value="1"/>
</dbReference>
<proteinExistence type="predicted"/>
<evidence type="ECO:0000313" key="6">
    <source>
        <dbReference type="EMBL" id="QXN95763.1"/>
    </source>
</evidence>
<gene>
    <name evidence="6" type="ORF">KV110_25830</name>
</gene>
<evidence type="ECO:0000256" key="2">
    <source>
        <dbReference type="SAM" id="MobiDB-lite"/>
    </source>
</evidence>
<evidence type="ECO:0000313" key="7">
    <source>
        <dbReference type="Proteomes" id="UP000694257"/>
    </source>
</evidence>
<dbReference type="Pfam" id="PF03633">
    <property type="entry name" value="Glyco_hydro_65C"/>
    <property type="match status" value="1"/>
</dbReference>
<dbReference type="PANTHER" id="PTHR11051:SF8">
    <property type="entry name" value="PROTEIN-GLUCOSYLGALACTOSYLHYDROXYLYSINE GLUCOSIDASE"/>
    <property type="match status" value="1"/>
</dbReference>
<keyword evidence="1" id="KW-0326">Glycosidase</keyword>
<dbReference type="RefSeq" id="WP_218478879.1">
    <property type="nucleotide sequence ID" value="NZ_BAABJN010000003.1"/>
</dbReference>
<feature type="domain" description="Glycoside hydrolase family 65 N-terminal" evidence="5">
    <location>
        <begin position="286"/>
        <end position="537"/>
    </location>
</feature>
<dbReference type="Proteomes" id="UP000694257">
    <property type="component" value="Chromosome"/>
</dbReference>
<accession>A0ABX8S1I9</accession>
<dbReference type="Pfam" id="PF03636">
    <property type="entry name" value="Glyco_hydro_65N"/>
    <property type="match status" value="1"/>
</dbReference>
<dbReference type="InterPro" id="IPR005196">
    <property type="entry name" value="Glyco_hydro_65_N"/>
</dbReference>
<keyword evidence="7" id="KW-1185">Reference proteome</keyword>
<dbReference type="Pfam" id="PF00702">
    <property type="entry name" value="Hydrolase"/>
    <property type="match status" value="1"/>
</dbReference>
<dbReference type="InterPro" id="IPR006439">
    <property type="entry name" value="HAD-SF_hydro_IA"/>
</dbReference>
<evidence type="ECO:0000259" key="5">
    <source>
        <dbReference type="Pfam" id="PF03636"/>
    </source>
</evidence>
<evidence type="ECO:0000259" key="3">
    <source>
        <dbReference type="Pfam" id="PF03632"/>
    </source>
</evidence>
<organism evidence="6 7">
    <name type="scientific">Nocardia iowensis</name>
    <dbReference type="NCBI Taxonomy" id="204891"/>
    <lineage>
        <taxon>Bacteria</taxon>
        <taxon>Bacillati</taxon>
        <taxon>Actinomycetota</taxon>
        <taxon>Actinomycetes</taxon>
        <taxon>Mycobacteriales</taxon>
        <taxon>Nocardiaceae</taxon>
        <taxon>Nocardia</taxon>
    </lineage>
</organism>